<dbReference type="Proteomes" id="UP000095283">
    <property type="component" value="Unplaced"/>
</dbReference>
<evidence type="ECO:0000256" key="1">
    <source>
        <dbReference type="ARBA" id="ARBA00004123"/>
    </source>
</evidence>
<evidence type="ECO:0000313" key="10">
    <source>
        <dbReference type="WBParaSite" id="Hba_06504"/>
    </source>
</evidence>
<evidence type="ECO:0000256" key="5">
    <source>
        <dbReference type="ARBA" id="ARBA00022840"/>
    </source>
</evidence>
<dbReference type="GO" id="GO:0003677">
    <property type="term" value="F:DNA binding"/>
    <property type="evidence" value="ECO:0007669"/>
    <property type="project" value="UniProtKB-KW"/>
</dbReference>
<dbReference type="PANTHER" id="PTHR45797">
    <property type="entry name" value="RAD54-LIKE"/>
    <property type="match status" value="1"/>
</dbReference>
<name>A0A1I7WMZ6_HETBA</name>
<keyword evidence="7" id="KW-0539">Nucleus</keyword>
<keyword evidence="9" id="KW-1185">Reference proteome</keyword>
<dbReference type="WBParaSite" id="Hba_06504">
    <property type="protein sequence ID" value="Hba_06504"/>
    <property type="gene ID" value="Hba_06504"/>
</dbReference>
<comment type="similarity">
    <text evidence="2">Belongs to the SNF2/RAD54 helicase family.</text>
</comment>
<keyword evidence="4" id="KW-0347">Helicase</keyword>
<comment type="subcellular location">
    <subcellularLocation>
        <location evidence="1">Nucleus</location>
    </subcellularLocation>
</comment>
<organism evidence="9 10">
    <name type="scientific">Heterorhabditis bacteriophora</name>
    <name type="common">Entomopathogenic nematode worm</name>
    <dbReference type="NCBI Taxonomy" id="37862"/>
    <lineage>
        <taxon>Eukaryota</taxon>
        <taxon>Metazoa</taxon>
        <taxon>Ecdysozoa</taxon>
        <taxon>Nematoda</taxon>
        <taxon>Chromadorea</taxon>
        <taxon>Rhabditida</taxon>
        <taxon>Rhabditina</taxon>
        <taxon>Rhabditomorpha</taxon>
        <taxon>Strongyloidea</taxon>
        <taxon>Heterorhabditidae</taxon>
        <taxon>Heterorhabditis</taxon>
    </lineage>
</organism>
<dbReference type="GO" id="GO:0016887">
    <property type="term" value="F:ATP hydrolysis activity"/>
    <property type="evidence" value="ECO:0007669"/>
    <property type="project" value="InterPro"/>
</dbReference>
<dbReference type="InterPro" id="IPR044574">
    <property type="entry name" value="ARIP4-like"/>
</dbReference>
<dbReference type="GO" id="GO:0005634">
    <property type="term" value="C:nucleus"/>
    <property type="evidence" value="ECO:0007669"/>
    <property type="project" value="UniProtKB-SubCell"/>
</dbReference>
<evidence type="ECO:0000256" key="2">
    <source>
        <dbReference type="ARBA" id="ARBA00007025"/>
    </source>
</evidence>
<dbReference type="GO" id="GO:0004386">
    <property type="term" value="F:helicase activity"/>
    <property type="evidence" value="ECO:0007669"/>
    <property type="project" value="UniProtKB-KW"/>
</dbReference>
<dbReference type="Gene3D" id="3.40.50.300">
    <property type="entry name" value="P-loop containing nucleotide triphosphate hydrolases"/>
    <property type="match status" value="2"/>
</dbReference>
<evidence type="ECO:0000256" key="7">
    <source>
        <dbReference type="ARBA" id="ARBA00023242"/>
    </source>
</evidence>
<dbReference type="InterPro" id="IPR027417">
    <property type="entry name" value="P-loop_NTPase"/>
</dbReference>
<keyword evidence="6" id="KW-0238">DNA-binding</keyword>
<keyword evidence="5" id="KW-0067">ATP-binding</keyword>
<evidence type="ECO:0000256" key="8">
    <source>
        <dbReference type="SAM" id="MobiDB-lite"/>
    </source>
</evidence>
<evidence type="ECO:0000256" key="4">
    <source>
        <dbReference type="ARBA" id="ARBA00022806"/>
    </source>
</evidence>
<sequence length="491" mass="55450">MDSALTPRQSTVHVASTVNGTMGSVPWNNNYSDRFTNQTSSQQNINDALNGTNNIGKVTHHDLWGGIFGGMYNQASNISHDSVDSTDQEDDLTSGFNTVNGKSRRGRAKKNLGTALLEELDMADQGLQYDWADIAMGNYKTGNIENGYKIAIAMSLLDETTKIGEKMLIFSQNLTALSLIEEYLDRRKLITAQGEYNWQKNRNYFTNRCIILDACWNPCHDAQAVCRVYRYDTHNFFEENKLTLIVDMDSNVVHTYIASLWIIVWKRLFSIDKSANMDYNENLDVVQDKWDTSLWHMDDSVLEEVAKRHSNMIAGEPFLHESLMLEREEGLSEQEKLEAQLLFEREKAEEIYGDARIDQLEHGQMMQSNSLIPRGVPRWAAQTFNFPHLDPPALRATPMPHHLDMVTSGQFRGGLVNNLSMMNGNLNMDGGIGLGLPYMGSMFPGMERQMGMRPDYIPSPVAAFPGAAIAYEPCTNSNGSVQRIRTDRRMS</sequence>
<dbReference type="GO" id="GO:0005524">
    <property type="term" value="F:ATP binding"/>
    <property type="evidence" value="ECO:0007669"/>
    <property type="project" value="UniProtKB-KW"/>
</dbReference>
<keyword evidence="4" id="KW-0378">Hydrolase</keyword>
<protein>
    <submittedName>
        <fullName evidence="10">Tyrosine-protein phosphatase domain-containing protein</fullName>
    </submittedName>
</protein>
<dbReference type="SUPFAM" id="SSF52540">
    <property type="entry name" value="P-loop containing nucleoside triphosphate hydrolases"/>
    <property type="match status" value="1"/>
</dbReference>
<evidence type="ECO:0000313" key="9">
    <source>
        <dbReference type="Proteomes" id="UP000095283"/>
    </source>
</evidence>
<proteinExistence type="inferred from homology"/>
<accession>A0A1I7WMZ6</accession>
<dbReference type="PANTHER" id="PTHR45797:SF1">
    <property type="entry name" value="HELICASE ARIP4"/>
    <property type="match status" value="1"/>
</dbReference>
<keyword evidence="3" id="KW-0547">Nucleotide-binding</keyword>
<reference evidence="10" key="1">
    <citation type="submission" date="2016-11" db="UniProtKB">
        <authorList>
            <consortium name="WormBaseParasite"/>
        </authorList>
    </citation>
    <scope>IDENTIFICATION</scope>
</reference>
<evidence type="ECO:0000256" key="3">
    <source>
        <dbReference type="ARBA" id="ARBA00022741"/>
    </source>
</evidence>
<feature type="region of interest" description="Disordered" evidence="8">
    <location>
        <begin position="79"/>
        <end position="100"/>
    </location>
</feature>
<evidence type="ECO:0000256" key="6">
    <source>
        <dbReference type="ARBA" id="ARBA00023125"/>
    </source>
</evidence>
<dbReference type="AlphaFoldDB" id="A0A1I7WMZ6"/>